<organism evidence="1 2">
    <name type="scientific">Racocetra persica</name>
    <dbReference type="NCBI Taxonomy" id="160502"/>
    <lineage>
        <taxon>Eukaryota</taxon>
        <taxon>Fungi</taxon>
        <taxon>Fungi incertae sedis</taxon>
        <taxon>Mucoromycota</taxon>
        <taxon>Glomeromycotina</taxon>
        <taxon>Glomeromycetes</taxon>
        <taxon>Diversisporales</taxon>
        <taxon>Gigasporaceae</taxon>
        <taxon>Racocetra</taxon>
    </lineage>
</organism>
<sequence>PVLEFDLMGPLAEILSTNYLYIINEFSEFAYMWFEEFHEKTKTTMCQTIGYILKGQYVIFHVFRHFIYSNLVKEKQKKSVQIKKPHSEYLRNTGCLATIRFCIKKHYLKSSYPLE</sequence>
<keyword evidence="2" id="KW-1185">Reference proteome</keyword>
<evidence type="ECO:0000313" key="2">
    <source>
        <dbReference type="Proteomes" id="UP000789920"/>
    </source>
</evidence>
<name>A0ACA9SNG9_9GLOM</name>
<protein>
    <submittedName>
        <fullName evidence="1">14833_t:CDS:1</fullName>
    </submittedName>
</protein>
<gene>
    <name evidence="1" type="ORF">RPERSI_LOCUS32807</name>
</gene>
<reference evidence="1" key="1">
    <citation type="submission" date="2021-06" db="EMBL/GenBank/DDBJ databases">
        <authorList>
            <person name="Kallberg Y."/>
            <person name="Tangrot J."/>
            <person name="Rosling A."/>
        </authorList>
    </citation>
    <scope>NUCLEOTIDE SEQUENCE</scope>
    <source>
        <strain evidence="1">MA461A</strain>
    </source>
</reference>
<dbReference type="EMBL" id="CAJVQC010138809">
    <property type="protein sequence ID" value="CAG8843536.1"/>
    <property type="molecule type" value="Genomic_DNA"/>
</dbReference>
<accession>A0ACA9SNG9</accession>
<evidence type="ECO:0000313" key="1">
    <source>
        <dbReference type="EMBL" id="CAG8843536.1"/>
    </source>
</evidence>
<feature type="non-terminal residue" evidence="1">
    <location>
        <position position="1"/>
    </location>
</feature>
<dbReference type="Proteomes" id="UP000789920">
    <property type="component" value="Unassembled WGS sequence"/>
</dbReference>
<proteinExistence type="predicted"/>
<feature type="non-terminal residue" evidence="1">
    <location>
        <position position="115"/>
    </location>
</feature>
<comment type="caution">
    <text evidence="1">The sequence shown here is derived from an EMBL/GenBank/DDBJ whole genome shotgun (WGS) entry which is preliminary data.</text>
</comment>